<keyword evidence="3" id="KW-1185">Reference proteome</keyword>
<protein>
    <submittedName>
        <fullName evidence="2">Uncharacterized protein</fullName>
    </submittedName>
</protein>
<evidence type="ECO:0000313" key="2">
    <source>
        <dbReference type="EMBL" id="KAL1859035.1"/>
    </source>
</evidence>
<feature type="compositionally biased region" description="Basic and acidic residues" evidence="1">
    <location>
        <begin position="303"/>
        <end position="314"/>
    </location>
</feature>
<feature type="region of interest" description="Disordered" evidence="1">
    <location>
        <begin position="1"/>
        <end position="25"/>
    </location>
</feature>
<feature type="compositionally biased region" description="Basic and acidic residues" evidence="1">
    <location>
        <begin position="140"/>
        <end position="152"/>
    </location>
</feature>
<accession>A0ABR3WDF1</accession>
<feature type="compositionally biased region" description="Polar residues" evidence="1">
    <location>
        <begin position="1"/>
        <end position="10"/>
    </location>
</feature>
<feature type="region of interest" description="Disordered" evidence="1">
    <location>
        <begin position="140"/>
        <end position="169"/>
    </location>
</feature>
<comment type="caution">
    <text evidence="2">The sequence shown here is derived from an EMBL/GenBank/DDBJ whole genome shotgun (WGS) entry which is preliminary data.</text>
</comment>
<gene>
    <name evidence="2" type="ORF">Daus18300_009673</name>
</gene>
<sequence>MDDTSHSPFTTPKRKRTDVAGDEVPSQLNVQFSFEVSQGLHSDGGDSPRTKVAHRFRGLALAESGGGAAAADGRVHDTDTDPGRDTTDGDSDRMIVDEDESKMRKRSKLTPPSVPPADGLAQPQNQVQPPIQHQLLAKRTEIPETPDVRKSEPNTIADPEPRSVPTGGHVLFESITPFAQPAADNAVLTAGPAKVSPSKPSKQHPAVNNRPLESLKFKGRRRAGTPPLVVTSTNPGNADQVGDPAAEVVDPVRAALTWHEDEITVYDPEDEDDDGVGINGIGFKPTPAIAYARTMKRKQQLAEYKKREEREARARRSSRRRGSPDRAPKLQRKESAQTESARKVRFTDSESAAMITI</sequence>
<organism evidence="2 3">
    <name type="scientific">Diaporthe australafricana</name>
    <dbReference type="NCBI Taxonomy" id="127596"/>
    <lineage>
        <taxon>Eukaryota</taxon>
        <taxon>Fungi</taxon>
        <taxon>Dikarya</taxon>
        <taxon>Ascomycota</taxon>
        <taxon>Pezizomycotina</taxon>
        <taxon>Sordariomycetes</taxon>
        <taxon>Sordariomycetidae</taxon>
        <taxon>Diaporthales</taxon>
        <taxon>Diaporthaceae</taxon>
        <taxon>Diaporthe</taxon>
    </lineage>
</organism>
<evidence type="ECO:0000313" key="3">
    <source>
        <dbReference type="Proteomes" id="UP001583177"/>
    </source>
</evidence>
<feature type="region of interest" description="Disordered" evidence="1">
    <location>
        <begin position="63"/>
        <end position="124"/>
    </location>
</feature>
<evidence type="ECO:0000256" key="1">
    <source>
        <dbReference type="SAM" id="MobiDB-lite"/>
    </source>
</evidence>
<feature type="compositionally biased region" description="Basic and acidic residues" evidence="1">
    <location>
        <begin position="73"/>
        <end position="96"/>
    </location>
</feature>
<reference evidence="2 3" key="1">
    <citation type="journal article" date="2024" name="IMA Fungus">
        <title>IMA Genome - F19 : A genome assembly and annotation guide to empower mycologists, including annotated draft genome sequences of Ceratocystis pirilliformis, Diaporthe australafricana, Fusarium ophioides, Paecilomyces lecythidis, and Sporothrix stenoceras.</title>
        <authorList>
            <person name="Aylward J."/>
            <person name="Wilson A.M."/>
            <person name="Visagie C.M."/>
            <person name="Spraker J."/>
            <person name="Barnes I."/>
            <person name="Buitendag C."/>
            <person name="Ceriani C."/>
            <person name="Del Mar Angel L."/>
            <person name="du Plessis D."/>
            <person name="Fuchs T."/>
            <person name="Gasser K."/>
            <person name="Kramer D."/>
            <person name="Li W."/>
            <person name="Munsamy K."/>
            <person name="Piso A."/>
            <person name="Price J.L."/>
            <person name="Sonnekus B."/>
            <person name="Thomas C."/>
            <person name="van der Nest A."/>
            <person name="van Dijk A."/>
            <person name="van Heerden A."/>
            <person name="van Vuuren N."/>
            <person name="Yilmaz N."/>
            <person name="Duong T.A."/>
            <person name="van der Merwe N.A."/>
            <person name="Wingfield M.J."/>
            <person name="Wingfield B.D."/>
        </authorList>
    </citation>
    <scope>NUCLEOTIDE SEQUENCE [LARGE SCALE GENOMIC DNA]</scope>
    <source>
        <strain evidence="2 3">CMW 18300</strain>
    </source>
</reference>
<feature type="region of interest" description="Disordered" evidence="1">
    <location>
        <begin position="297"/>
        <end position="357"/>
    </location>
</feature>
<feature type="compositionally biased region" description="Acidic residues" evidence="1">
    <location>
        <begin position="263"/>
        <end position="275"/>
    </location>
</feature>
<feature type="region of interest" description="Disordered" evidence="1">
    <location>
        <begin position="189"/>
        <end position="243"/>
    </location>
</feature>
<dbReference type="Proteomes" id="UP001583177">
    <property type="component" value="Unassembled WGS sequence"/>
</dbReference>
<dbReference type="EMBL" id="JAWRVE010000100">
    <property type="protein sequence ID" value="KAL1859035.1"/>
    <property type="molecule type" value="Genomic_DNA"/>
</dbReference>
<proteinExistence type="predicted"/>
<feature type="region of interest" description="Disordered" evidence="1">
    <location>
        <begin position="260"/>
        <end position="284"/>
    </location>
</feature>
<feature type="compositionally biased region" description="Basic and acidic residues" evidence="1">
    <location>
        <begin position="322"/>
        <end position="348"/>
    </location>
</feature>
<name>A0ABR3WDF1_9PEZI</name>